<evidence type="ECO:0000256" key="1">
    <source>
        <dbReference type="SAM" id="MobiDB-lite"/>
    </source>
</evidence>
<proteinExistence type="predicted"/>
<gene>
    <name evidence="3" type="ORF">SAMN05421770_103473</name>
</gene>
<feature type="region of interest" description="Disordered" evidence="1">
    <location>
        <begin position="1"/>
        <end position="24"/>
    </location>
</feature>
<feature type="domain" description="Serine aminopeptidase S33" evidence="2">
    <location>
        <begin position="113"/>
        <end position="217"/>
    </location>
</feature>
<dbReference type="InterPro" id="IPR022742">
    <property type="entry name" value="Hydrolase_4"/>
</dbReference>
<protein>
    <recommendedName>
        <fullName evidence="2">Serine aminopeptidase S33 domain-containing protein</fullName>
    </recommendedName>
</protein>
<sequence>MLPSAQKPMATQKTKKPQSNVRIQTADPEVVDPMWLLKAAAIMVAVGLLCGYGTLCYLVYQGQWQLVLHPDATHPKAVATATLPLQPIAFGATESGQPRLNGWWIPGDGNHAETTVLYLHDGSGNLDRQIAPLEALHAAGLSVFAFDYRGFGASESTHPTQQLMTEDSAAALDYLLNTRHLPAKTIVPYGAGLGAALAVQLAVAHPELPALIVESPNPDLLALARKDPRAGMVPLNSLFHERFELTALQSLKTPKLLLAGGPSPVVTPPDAQSLATLFHQAATPSFIVSGALTGPAFPQTIQRFLDEYLPAGPSQLTHQ</sequence>
<accession>A0A239J7C9</accession>
<evidence type="ECO:0000313" key="4">
    <source>
        <dbReference type="Proteomes" id="UP000198356"/>
    </source>
</evidence>
<dbReference type="PANTHER" id="PTHR12277:SF81">
    <property type="entry name" value="PROTEIN ABHD13"/>
    <property type="match status" value="1"/>
</dbReference>
<evidence type="ECO:0000313" key="3">
    <source>
        <dbReference type="EMBL" id="SNT01715.1"/>
    </source>
</evidence>
<feature type="compositionally biased region" description="Polar residues" evidence="1">
    <location>
        <begin position="9"/>
        <end position="23"/>
    </location>
</feature>
<reference evidence="3 4" key="1">
    <citation type="submission" date="2017-06" db="EMBL/GenBank/DDBJ databases">
        <authorList>
            <person name="Kim H.J."/>
            <person name="Triplett B.A."/>
        </authorList>
    </citation>
    <scope>NUCLEOTIDE SEQUENCE [LARGE SCALE GENOMIC DNA]</scope>
    <source>
        <strain evidence="3 4">DSM 18704</strain>
    </source>
</reference>
<keyword evidence="4" id="KW-1185">Reference proteome</keyword>
<dbReference type="Proteomes" id="UP000198356">
    <property type="component" value="Unassembled WGS sequence"/>
</dbReference>
<dbReference type="Pfam" id="PF12146">
    <property type="entry name" value="Hydrolase_4"/>
    <property type="match status" value="1"/>
</dbReference>
<dbReference type="OrthoDB" id="9798884at2"/>
<dbReference type="Gene3D" id="3.40.50.1820">
    <property type="entry name" value="alpha/beta hydrolase"/>
    <property type="match status" value="1"/>
</dbReference>
<dbReference type="AlphaFoldDB" id="A0A239J7C9"/>
<dbReference type="PANTHER" id="PTHR12277">
    <property type="entry name" value="ALPHA/BETA HYDROLASE DOMAIN-CONTAINING PROTEIN"/>
    <property type="match status" value="1"/>
</dbReference>
<organism evidence="3 4">
    <name type="scientific">Granulicella rosea</name>
    <dbReference type="NCBI Taxonomy" id="474952"/>
    <lineage>
        <taxon>Bacteria</taxon>
        <taxon>Pseudomonadati</taxon>
        <taxon>Acidobacteriota</taxon>
        <taxon>Terriglobia</taxon>
        <taxon>Terriglobales</taxon>
        <taxon>Acidobacteriaceae</taxon>
        <taxon>Granulicella</taxon>
    </lineage>
</organism>
<evidence type="ECO:0000259" key="2">
    <source>
        <dbReference type="Pfam" id="PF12146"/>
    </source>
</evidence>
<dbReference type="InterPro" id="IPR029058">
    <property type="entry name" value="AB_hydrolase_fold"/>
</dbReference>
<dbReference type="SUPFAM" id="SSF53474">
    <property type="entry name" value="alpha/beta-Hydrolases"/>
    <property type="match status" value="1"/>
</dbReference>
<dbReference type="EMBL" id="FZOU01000003">
    <property type="protein sequence ID" value="SNT01715.1"/>
    <property type="molecule type" value="Genomic_DNA"/>
</dbReference>
<name>A0A239J7C9_9BACT</name>